<organism evidence="2 3">
    <name type="scientific">Polarella glacialis</name>
    <name type="common">Dinoflagellate</name>
    <dbReference type="NCBI Taxonomy" id="89957"/>
    <lineage>
        <taxon>Eukaryota</taxon>
        <taxon>Sar</taxon>
        <taxon>Alveolata</taxon>
        <taxon>Dinophyceae</taxon>
        <taxon>Suessiales</taxon>
        <taxon>Suessiaceae</taxon>
        <taxon>Polarella</taxon>
    </lineage>
</organism>
<dbReference type="EMBL" id="CAJNNW010032521">
    <property type="protein sequence ID" value="CAE8713744.1"/>
    <property type="molecule type" value="Genomic_DNA"/>
</dbReference>
<gene>
    <name evidence="2" type="ORF">PGLA2088_LOCUS37649</name>
</gene>
<protein>
    <submittedName>
        <fullName evidence="2">Uncharacterized protein</fullName>
    </submittedName>
</protein>
<proteinExistence type="predicted"/>
<accession>A0A813L0H8</accession>
<dbReference type="Proteomes" id="UP000626109">
    <property type="component" value="Unassembled WGS sequence"/>
</dbReference>
<evidence type="ECO:0000256" key="1">
    <source>
        <dbReference type="SAM" id="MobiDB-lite"/>
    </source>
</evidence>
<evidence type="ECO:0000313" key="3">
    <source>
        <dbReference type="Proteomes" id="UP000626109"/>
    </source>
</evidence>
<feature type="region of interest" description="Disordered" evidence="1">
    <location>
        <begin position="1"/>
        <end position="37"/>
    </location>
</feature>
<sequence>MSIAQDASALQEGAAVGGEEDLLMPPLDDQNPDEDDFVAEDPVQEVPTEVRNHVGSLFLFRCLDKRATASFRGGVPRKADALQPNAEMLTLFPLRKRVGSGRLL</sequence>
<evidence type="ECO:0000313" key="2">
    <source>
        <dbReference type="EMBL" id="CAE8713744.1"/>
    </source>
</evidence>
<name>A0A813L0H8_POLGL</name>
<comment type="caution">
    <text evidence="2">The sequence shown here is derived from an EMBL/GenBank/DDBJ whole genome shotgun (WGS) entry which is preliminary data.</text>
</comment>
<reference evidence="2" key="1">
    <citation type="submission" date="2021-02" db="EMBL/GenBank/DDBJ databases">
        <authorList>
            <person name="Dougan E. K."/>
            <person name="Rhodes N."/>
            <person name="Thang M."/>
            <person name="Chan C."/>
        </authorList>
    </citation>
    <scope>NUCLEOTIDE SEQUENCE</scope>
</reference>
<dbReference type="AlphaFoldDB" id="A0A813L0H8"/>